<feature type="compositionally biased region" description="Polar residues" evidence="1">
    <location>
        <begin position="23"/>
        <end position="43"/>
    </location>
</feature>
<protein>
    <submittedName>
        <fullName evidence="2">Uncharacterized protein</fullName>
    </submittedName>
</protein>
<feature type="region of interest" description="Disordered" evidence="1">
    <location>
        <begin position="1"/>
        <end position="61"/>
    </location>
</feature>
<evidence type="ECO:0000313" key="2">
    <source>
        <dbReference type="EMBL" id="KZR99412.1"/>
    </source>
</evidence>
<sequence>MAGPLRKDGQPDMRYKSNREIGRSNSVVQKPAPNTSTFYSSVNDRYDRNPPGPLKKDGQPDMRYAANKKHVVENNVKIPEKTP</sequence>
<evidence type="ECO:0000313" key="3">
    <source>
        <dbReference type="Proteomes" id="UP000076858"/>
    </source>
</evidence>
<proteinExistence type="predicted"/>
<comment type="caution">
    <text evidence="2">The sequence shown here is derived from an EMBL/GenBank/DDBJ whole genome shotgun (WGS) entry which is preliminary data.</text>
</comment>
<name>A0A162F012_9CRUS</name>
<organism evidence="2 3">
    <name type="scientific">Daphnia magna</name>
    <dbReference type="NCBI Taxonomy" id="35525"/>
    <lineage>
        <taxon>Eukaryota</taxon>
        <taxon>Metazoa</taxon>
        <taxon>Ecdysozoa</taxon>
        <taxon>Arthropoda</taxon>
        <taxon>Crustacea</taxon>
        <taxon>Branchiopoda</taxon>
        <taxon>Diplostraca</taxon>
        <taxon>Cladocera</taxon>
        <taxon>Anomopoda</taxon>
        <taxon>Daphniidae</taxon>
        <taxon>Daphnia</taxon>
    </lineage>
</organism>
<accession>A0A162F012</accession>
<feature type="non-terminal residue" evidence="2">
    <location>
        <position position="83"/>
    </location>
</feature>
<gene>
    <name evidence="2" type="ORF">APZ42_004724</name>
</gene>
<dbReference type="OrthoDB" id="6340572at2759"/>
<dbReference type="AlphaFoldDB" id="A0A162F012"/>
<dbReference type="Proteomes" id="UP000076858">
    <property type="component" value="Unassembled WGS sequence"/>
</dbReference>
<dbReference type="EMBL" id="LRGB01013707">
    <property type="protein sequence ID" value="KZR99412.1"/>
    <property type="molecule type" value="Genomic_DNA"/>
</dbReference>
<keyword evidence="3" id="KW-1185">Reference proteome</keyword>
<feature type="compositionally biased region" description="Basic and acidic residues" evidence="1">
    <location>
        <begin position="44"/>
        <end position="60"/>
    </location>
</feature>
<feature type="compositionally biased region" description="Basic and acidic residues" evidence="1">
    <location>
        <begin position="1"/>
        <end position="22"/>
    </location>
</feature>
<evidence type="ECO:0000256" key="1">
    <source>
        <dbReference type="SAM" id="MobiDB-lite"/>
    </source>
</evidence>
<reference evidence="2 3" key="1">
    <citation type="submission" date="2016-03" db="EMBL/GenBank/DDBJ databases">
        <title>EvidentialGene: Evidence-directed Construction of Genes on Genomes.</title>
        <authorList>
            <person name="Gilbert D.G."/>
            <person name="Choi J.-H."/>
            <person name="Mockaitis K."/>
            <person name="Colbourne J."/>
            <person name="Pfrender M."/>
        </authorList>
    </citation>
    <scope>NUCLEOTIDE SEQUENCE [LARGE SCALE GENOMIC DNA]</scope>
    <source>
        <strain evidence="2 3">Xinb3</strain>
        <tissue evidence="2">Complete organism</tissue>
    </source>
</reference>